<reference evidence="4 5" key="1">
    <citation type="journal article" date="2020" name="Cell Host Microbe">
        <title>Functional and Genomic Variation between Human-Derived Isolates of Lachnospiraceae Reveals Inter- and Intra-Species Diversity.</title>
        <authorList>
            <person name="Sorbara M.T."/>
            <person name="Littmann E.R."/>
            <person name="Fontana E."/>
            <person name="Moody T.U."/>
            <person name="Kohout C.E."/>
            <person name="Gjonbalaj M."/>
            <person name="Eaton V."/>
            <person name="Seok R."/>
            <person name="Leiner I.M."/>
            <person name="Pamer E.G."/>
        </authorList>
    </citation>
    <scope>NUCLEOTIDE SEQUENCE [LARGE SCALE GENOMIC DNA]</scope>
    <source>
        <strain evidence="4 5">MSK.17.74</strain>
    </source>
</reference>
<dbReference type="InterPro" id="IPR049049">
    <property type="entry name" value="Beta-AFase-like_GH127_C"/>
</dbReference>
<feature type="domain" description="Non-reducing end beta-L-arabinofuranosidase-like GH127 C-terminal" evidence="3">
    <location>
        <begin position="529"/>
        <end position="643"/>
    </location>
</feature>
<dbReference type="PANTHER" id="PTHR43465:SF2">
    <property type="entry name" value="DUF1680 DOMAIN PROTEIN (AFU_ORTHOLOGUE AFUA_1G08910)"/>
    <property type="match status" value="1"/>
</dbReference>
<feature type="domain" description="Non-reducing end beta-L-arabinofuranosidase-like GH127 middle" evidence="2">
    <location>
        <begin position="435"/>
        <end position="510"/>
    </location>
</feature>
<evidence type="ECO:0000313" key="4">
    <source>
        <dbReference type="EMBL" id="NSG87152.1"/>
    </source>
</evidence>
<evidence type="ECO:0000259" key="3">
    <source>
        <dbReference type="Pfam" id="PF20737"/>
    </source>
</evidence>
<dbReference type="RefSeq" id="WP_118582633.1">
    <property type="nucleotide sequence ID" value="NZ_JAAINN010000059.1"/>
</dbReference>
<keyword evidence="4" id="KW-0378">Hydrolase</keyword>
<dbReference type="Proteomes" id="UP001644719">
    <property type="component" value="Unassembled WGS sequence"/>
</dbReference>
<protein>
    <submittedName>
        <fullName evidence="4">Glycoside hydrolase family 127 protein</fullName>
    </submittedName>
</protein>
<dbReference type="InterPro" id="IPR049046">
    <property type="entry name" value="Beta-AFase-like_GH127_middle"/>
</dbReference>
<dbReference type="SUPFAM" id="SSF48208">
    <property type="entry name" value="Six-hairpin glycosidases"/>
    <property type="match status" value="1"/>
</dbReference>
<dbReference type="Pfam" id="PF20736">
    <property type="entry name" value="Glyco_hydro127M"/>
    <property type="match status" value="1"/>
</dbReference>
<keyword evidence="5" id="KW-1185">Reference proteome</keyword>
<name>A0ABX2HAD1_9FIRM</name>
<gene>
    <name evidence="4" type="ORF">G5B17_17475</name>
</gene>
<evidence type="ECO:0000313" key="5">
    <source>
        <dbReference type="Proteomes" id="UP001644719"/>
    </source>
</evidence>
<feature type="domain" description="Non-reducing end beta-L-arabinofuranosidase-like GH127 catalytic" evidence="1">
    <location>
        <begin position="13"/>
        <end position="425"/>
    </location>
</feature>
<organism evidence="4 5">
    <name type="scientific">Blautia faecis</name>
    <dbReference type="NCBI Taxonomy" id="871665"/>
    <lineage>
        <taxon>Bacteria</taxon>
        <taxon>Bacillati</taxon>
        <taxon>Bacillota</taxon>
        <taxon>Clostridia</taxon>
        <taxon>Lachnospirales</taxon>
        <taxon>Lachnospiraceae</taxon>
        <taxon>Blautia</taxon>
    </lineage>
</organism>
<evidence type="ECO:0000259" key="2">
    <source>
        <dbReference type="Pfam" id="PF20736"/>
    </source>
</evidence>
<dbReference type="GeneID" id="69515302"/>
<dbReference type="InterPro" id="IPR049174">
    <property type="entry name" value="Beta-AFase-like"/>
</dbReference>
<dbReference type="Pfam" id="PF20737">
    <property type="entry name" value="Glyco_hydro127C"/>
    <property type="match status" value="1"/>
</dbReference>
<dbReference type="Pfam" id="PF07944">
    <property type="entry name" value="Beta-AFase-like_GH127_cat"/>
    <property type="match status" value="1"/>
</dbReference>
<proteinExistence type="predicted"/>
<dbReference type="InterPro" id="IPR008928">
    <property type="entry name" value="6-hairpin_glycosidase_sf"/>
</dbReference>
<accession>A0ABX2HAD1</accession>
<dbReference type="EMBL" id="JAAITS010000062">
    <property type="protein sequence ID" value="NSG87152.1"/>
    <property type="molecule type" value="Genomic_DNA"/>
</dbReference>
<evidence type="ECO:0000259" key="1">
    <source>
        <dbReference type="Pfam" id="PF07944"/>
    </source>
</evidence>
<dbReference type="Gene3D" id="1.50.10.20">
    <property type="match status" value="1"/>
</dbReference>
<comment type="caution">
    <text evidence="4">The sequence shown here is derived from an EMBL/GenBank/DDBJ whole genome shotgun (WGS) entry which is preliminary data.</text>
</comment>
<sequence length="647" mass="73435">MKKHLKQLDLKRIRITDSLFGEYVNKVSEKIIPHQWKILNDQLEDSEPTYCIHNFRIAAGEEKGERKGVVFQDTDLYKWLEAVAYTIAGGRGEHLEELADQVIDLIGKAQEPDGYLNTYFSVNAPAKKWTNLVEGHELYTAGHMIEAAVAYYQATGKEKILNIAKKNADLICRVFGTGKGQKRGYPGHQEIELALVKLYRETGKKIYLQQARYFIQERGRNPNYLQAEIAGRGHPEFFPEFERYDLEYSQAHKPPVEQDEAVGHAVREMYMCSAMADLAGEDADSGLMEACSRIWENMTTRRMYITGGIGSSGFRERFTTDYDLPNSTNYSETCASIGVMMFGQRMAAITGDASYYDYVEKALYNTVIAGINIAGDRYFYVNPLEVVPEFCTEHTYMEHVKPVRQKWFGVACCPPNVGRTLASLGQYIYAEDEEGVYINQFISSTADTEIKESRMKIKMDSTLLQDGKVQLQVQSSGPGILNIRIPWYSEKWECVQNGISIKTQPDKGYQRLCISPGDTRISIDFHVVPRWMGANDQVRADAGKTALMKGPLVYCLEEKENGRFLSEIFVEENTSIEENAPAEELVGNVPTLSYKGIRVRNKGADGENQLYGSVELEKEEVSLRAVPYCMWNNRGQGEMLVWHKLRI</sequence>
<dbReference type="GO" id="GO:0016787">
    <property type="term" value="F:hydrolase activity"/>
    <property type="evidence" value="ECO:0007669"/>
    <property type="project" value="UniProtKB-KW"/>
</dbReference>
<dbReference type="InterPro" id="IPR012878">
    <property type="entry name" value="Beta-AFase-like_GH127_cat"/>
</dbReference>
<dbReference type="PANTHER" id="PTHR43465">
    <property type="entry name" value="DUF1680 DOMAIN PROTEIN (AFU_ORTHOLOGUE AFUA_1G08910)"/>
    <property type="match status" value="1"/>
</dbReference>